<evidence type="ECO:0000259" key="2">
    <source>
        <dbReference type="Pfam" id="PF05065"/>
    </source>
</evidence>
<dbReference type="EMBL" id="AWVF01000026">
    <property type="protein sequence ID" value="ERJ97397.1"/>
    <property type="molecule type" value="Genomic_DNA"/>
</dbReference>
<comment type="subcellular location">
    <subcellularLocation>
        <location evidence="1">Virion</location>
    </subcellularLocation>
</comment>
<dbReference type="PATRIC" id="fig|411473.3.peg.160"/>
<reference evidence="3 4" key="1">
    <citation type="submission" date="2013-07" db="EMBL/GenBank/DDBJ databases">
        <authorList>
            <person name="Weinstock G."/>
            <person name="Sodergren E."/>
            <person name="Wylie T."/>
            <person name="Fulton L."/>
            <person name="Fulton R."/>
            <person name="Fronick C."/>
            <person name="O'Laughlin M."/>
            <person name="Godfrey J."/>
            <person name="Miner T."/>
            <person name="Herter B."/>
            <person name="Appelbaum E."/>
            <person name="Cordes M."/>
            <person name="Lek S."/>
            <person name="Wollam A."/>
            <person name="Pepin K.H."/>
            <person name="Palsikar V.B."/>
            <person name="Mitreva M."/>
            <person name="Wilson R.K."/>
        </authorList>
    </citation>
    <scope>NUCLEOTIDE SEQUENCE [LARGE SCALE GENOMIC DNA]</scope>
    <source>
        <strain evidence="3 4">ATCC 27760</strain>
    </source>
</reference>
<organism evidence="3 4">
    <name type="scientific">Ruminococcus callidus ATCC 27760</name>
    <dbReference type="NCBI Taxonomy" id="411473"/>
    <lineage>
        <taxon>Bacteria</taxon>
        <taxon>Bacillati</taxon>
        <taxon>Bacillota</taxon>
        <taxon>Clostridia</taxon>
        <taxon>Eubacteriales</taxon>
        <taxon>Oscillospiraceae</taxon>
        <taxon>Ruminococcus</taxon>
    </lineage>
</organism>
<accession>U2KYM1</accession>
<dbReference type="SUPFAM" id="SSF56563">
    <property type="entry name" value="Major capsid protein gp5"/>
    <property type="match status" value="1"/>
</dbReference>
<dbReference type="Gene3D" id="3.30.2400.10">
    <property type="entry name" value="Major capsid protein gp5"/>
    <property type="match status" value="1"/>
</dbReference>
<keyword evidence="4" id="KW-1185">Reference proteome</keyword>
<proteinExistence type="predicted"/>
<dbReference type="InterPro" id="IPR024455">
    <property type="entry name" value="Phage_capsid"/>
</dbReference>
<dbReference type="Proteomes" id="UP000016662">
    <property type="component" value="Unassembled WGS sequence"/>
</dbReference>
<dbReference type="STRING" id="411473.RUMCAL_00180"/>
<dbReference type="AlphaFoldDB" id="U2KYM1"/>
<dbReference type="HOGENOM" id="CLU_041417_4_0_9"/>
<dbReference type="eggNOG" id="COG4653">
    <property type="taxonomic scope" value="Bacteria"/>
</dbReference>
<dbReference type="InterPro" id="IPR054612">
    <property type="entry name" value="Phage_capsid-like_C"/>
</dbReference>
<protein>
    <submittedName>
        <fullName evidence="3">Phage capsid family protein</fullName>
    </submittedName>
</protein>
<dbReference type="NCBIfam" id="TIGR01554">
    <property type="entry name" value="major_cap_HK97"/>
    <property type="match status" value="1"/>
</dbReference>
<dbReference type="Gene3D" id="3.30.2320.10">
    <property type="entry name" value="hypothetical protein PF0899 domain"/>
    <property type="match status" value="1"/>
</dbReference>
<name>U2KYM1_9FIRM</name>
<dbReference type="Pfam" id="PF05065">
    <property type="entry name" value="Phage_capsid"/>
    <property type="match status" value="1"/>
</dbReference>
<evidence type="ECO:0000256" key="1">
    <source>
        <dbReference type="ARBA" id="ARBA00004328"/>
    </source>
</evidence>
<gene>
    <name evidence="3" type="ORF">RUMCAL_00180</name>
</gene>
<evidence type="ECO:0000313" key="4">
    <source>
        <dbReference type="Proteomes" id="UP000016662"/>
    </source>
</evidence>
<sequence length="296" mass="33921">MLLIKDYYRVAFENRLRTNQLGDVDDYNLKLAKLKNNSYPLPYSFKGDYTEHLAHENLFRRFGTVIHTEIEEGTVVCMDVMPEPEIIDENQSYPSPHEMRYPCLRCRSHKLAMLGKIPCSFVDDTRFDLAGYVYREIGHCFGRAEENICLNGIGQTKPKGLLHSAEIGVTASTLTADAVIELFFSLDKQYRKNAVWVMNDETAMTLRMLKDSAGNFLWRSTDDTIFSHTVVISNYINDSTIVFGDLSYYWLIERQPLAVRPLNELYAQESCLGLAASERIDGKLVRSEAVKLFKLN</sequence>
<dbReference type="RefSeq" id="WP_021681516.1">
    <property type="nucleotide sequence ID" value="NZ_KI260355.1"/>
</dbReference>
<feature type="domain" description="Phage capsid-like C-terminal" evidence="2">
    <location>
        <begin position="39"/>
        <end position="294"/>
    </location>
</feature>
<evidence type="ECO:0000313" key="3">
    <source>
        <dbReference type="EMBL" id="ERJ97397.1"/>
    </source>
</evidence>
<comment type="caution">
    <text evidence="3">The sequence shown here is derived from an EMBL/GenBank/DDBJ whole genome shotgun (WGS) entry which is preliminary data.</text>
</comment>
<dbReference type="OrthoDB" id="9786516at2"/>